<keyword evidence="9" id="KW-0975">Bacterial flagellum</keyword>
<organism evidence="11">
    <name type="scientific">bioreactor metagenome</name>
    <dbReference type="NCBI Taxonomy" id="1076179"/>
    <lineage>
        <taxon>unclassified sequences</taxon>
        <taxon>metagenomes</taxon>
        <taxon>ecological metagenomes</taxon>
    </lineage>
</organism>
<dbReference type="GO" id="GO:0005886">
    <property type="term" value="C:plasma membrane"/>
    <property type="evidence" value="ECO:0007669"/>
    <property type="project" value="UniProtKB-SubCell"/>
</dbReference>
<dbReference type="EMBL" id="VSSQ01017269">
    <property type="protein sequence ID" value="MPM59393.1"/>
    <property type="molecule type" value="Genomic_DNA"/>
</dbReference>
<feature type="domain" description="Flagellar motor switch protein FliN-like C-terminal" evidence="10">
    <location>
        <begin position="254"/>
        <end position="323"/>
    </location>
</feature>
<evidence type="ECO:0000256" key="8">
    <source>
        <dbReference type="ARBA" id="ARBA00023136"/>
    </source>
</evidence>
<dbReference type="Gene3D" id="3.40.1550.10">
    <property type="entry name" value="CheC-like"/>
    <property type="match status" value="1"/>
</dbReference>
<dbReference type="SUPFAM" id="SSF101801">
    <property type="entry name" value="Surface presentation of antigens (SPOA)"/>
    <property type="match status" value="1"/>
</dbReference>
<dbReference type="Gene3D" id="2.30.330.10">
    <property type="entry name" value="SpoA-like"/>
    <property type="match status" value="1"/>
</dbReference>
<proteinExistence type="inferred from homology"/>
<dbReference type="InterPro" id="IPR001689">
    <property type="entry name" value="Flag_FliM"/>
</dbReference>
<keyword evidence="5" id="KW-1003">Cell membrane</keyword>
<gene>
    <name evidence="11" type="primary">fliM_12</name>
    <name evidence="11" type="ORF">SDC9_106235</name>
</gene>
<dbReference type="Pfam" id="PF01052">
    <property type="entry name" value="FliMN_C"/>
    <property type="match status" value="1"/>
</dbReference>
<evidence type="ECO:0000256" key="1">
    <source>
        <dbReference type="ARBA" id="ARBA00004117"/>
    </source>
</evidence>
<comment type="subcellular location">
    <subcellularLocation>
        <location evidence="1">Bacterial flagellum basal body</location>
    </subcellularLocation>
    <subcellularLocation>
        <location evidence="2">Cell membrane</location>
        <topology evidence="2">Peripheral membrane protein</topology>
    </subcellularLocation>
</comment>
<keyword evidence="11" id="KW-0969">Cilium</keyword>
<evidence type="ECO:0000313" key="11">
    <source>
        <dbReference type="EMBL" id="MPM59393.1"/>
    </source>
</evidence>
<evidence type="ECO:0000256" key="3">
    <source>
        <dbReference type="ARBA" id="ARBA00011049"/>
    </source>
</evidence>
<accession>A0A645B8A2</accession>
<dbReference type="InterPro" id="IPR028976">
    <property type="entry name" value="CheC-like_sf"/>
</dbReference>
<keyword evidence="6" id="KW-0145">Chemotaxis</keyword>
<dbReference type="PRINTS" id="PR00955">
    <property type="entry name" value="FLGMOTORFLIM"/>
</dbReference>
<dbReference type="InterPro" id="IPR036429">
    <property type="entry name" value="SpoA-like_sf"/>
</dbReference>
<dbReference type="GO" id="GO:0071978">
    <property type="term" value="P:bacterial-type flagellum-dependent swarming motility"/>
    <property type="evidence" value="ECO:0007669"/>
    <property type="project" value="TreeGrafter"/>
</dbReference>
<protein>
    <recommendedName>
        <fullName evidence="4">Flagellar motor switch protein FliM</fullName>
    </recommendedName>
</protein>
<evidence type="ECO:0000256" key="5">
    <source>
        <dbReference type="ARBA" id="ARBA00022475"/>
    </source>
</evidence>
<evidence type="ECO:0000256" key="9">
    <source>
        <dbReference type="ARBA" id="ARBA00023143"/>
    </source>
</evidence>
<dbReference type="AlphaFoldDB" id="A0A645B8A2"/>
<comment type="caution">
    <text evidence="11">The sequence shown here is derived from an EMBL/GenBank/DDBJ whole genome shotgun (WGS) entry which is preliminary data.</text>
</comment>
<evidence type="ECO:0000259" key="10">
    <source>
        <dbReference type="Pfam" id="PF01052"/>
    </source>
</evidence>
<dbReference type="GO" id="GO:0050918">
    <property type="term" value="P:positive chemotaxis"/>
    <property type="evidence" value="ECO:0007669"/>
    <property type="project" value="TreeGrafter"/>
</dbReference>
<dbReference type="InterPro" id="IPR001543">
    <property type="entry name" value="FliN-like_C"/>
</dbReference>
<keyword evidence="7" id="KW-0283">Flagellar rotation</keyword>
<keyword evidence="11" id="KW-0966">Cell projection</keyword>
<sequence length="337" mass="37513">MAGLNDILSQAEIDKLMKELISGGGDETTEESRDEVKTYDFKTANRFTKEQIRAINVVFRTFGHLLSNYLMGTLRATCDAEVLSIEEMSFNEFNNSVPSPVVLAIINTTPFEGSIILEMTKEISYSIISRVLGGTKEIPSEGRQFTEIELAIVERVLWQVLKNLDEAWSKMMSTSSVLDKVETSMQFSQIVDMNEPVLMVTMNISIGGESGLIAFCLPHQALEPFTKKLSTRLIYTANPNRKVTTNPAGIKNSIKSSEIAVSAIFNPTEASLTDIVNLHVGDVIQLQHAVDEPIIVKYQHISKFYGTLGKYRNNVAVKIKDVIRGDEEYEQFISGGN</sequence>
<reference evidence="11" key="1">
    <citation type="submission" date="2019-08" db="EMBL/GenBank/DDBJ databases">
        <authorList>
            <person name="Kucharzyk K."/>
            <person name="Murdoch R.W."/>
            <person name="Higgins S."/>
            <person name="Loffler F."/>
        </authorList>
    </citation>
    <scope>NUCLEOTIDE SEQUENCE</scope>
</reference>
<dbReference type="GO" id="GO:0009425">
    <property type="term" value="C:bacterial-type flagellum basal body"/>
    <property type="evidence" value="ECO:0007669"/>
    <property type="project" value="UniProtKB-SubCell"/>
</dbReference>
<dbReference type="NCBIfam" id="TIGR01397">
    <property type="entry name" value="fliM_switch"/>
    <property type="match status" value="1"/>
</dbReference>
<dbReference type="CDD" id="cd17908">
    <property type="entry name" value="FliM"/>
    <property type="match status" value="1"/>
</dbReference>
<dbReference type="PANTHER" id="PTHR30034:SF6">
    <property type="entry name" value="YOP PROTEINS TRANSLOCATION PROTEIN Q"/>
    <property type="match status" value="1"/>
</dbReference>
<evidence type="ECO:0000256" key="2">
    <source>
        <dbReference type="ARBA" id="ARBA00004202"/>
    </source>
</evidence>
<evidence type="ECO:0000256" key="6">
    <source>
        <dbReference type="ARBA" id="ARBA00022500"/>
    </source>
</evidence>
<evidence type="ECO:0000256" key="4">
    <source>
        <dbReference type="ARBA" id="ARBA00021898"/>
    </source>
</evidence>
<dbReference type="Pfam" id="PF02154">
    <property type="entry name" value="FliM"/>
    <property type="match status" value="1"/>
</dbReference>
<dbReference type="PIRSF" id="PIRSF002888">
    <property type="entry name" value="FliM"/>
    <property type="match status" value="1"/>
</dbReference>
<dbReference type="PANTHER" id="PTHR30034">
    <property type="entry name" value="FLAGELLAR MOTOR SWITCH PROTEIN FLIM"/>
    <property type="match status" value="1"/>
</dbReference>
<dbReference type="SUPFAM" id="SSF103039">
    <property type="entry name" value="CheC-like"/>
    <property type="match status" value="1"/>
</dbReference>
<keyword evidence="8" id="KW-0472">Membrane</keyword>
<dbReference type="GO" id="GO:0003774">
    <property type="term" value="F:cytoskeletal motor activity"/>
    <property type="evidence" value="ECO:0007669"/>
    <property type="project" value="InterPro"/>
</dbReference>
<evidence type="ECO:0000256" key="7">
    <source>
        <dbReference type="ARBA" id="ARBA00022779"/>
    </source>
</evidence>
<keyword evidence="11" id="KW-0282">Flagellum</keyword>
<comment type="similarity">
    <text evidence="3">Belongs to the FliM family.</text>
</comment>
<name>A0A645B8A2_9ZZZZ</name>